<reference evidence="8" key="1">
    <citation type="journal article" date="2014" name="Front. Microbiol.">
        <title>High frequency of phylogenetically diverse reductive dehalogenase-homologous genes in deep subseafloor sedimentary metagenomes.</title>
        <authorList>
            <person name="Kawai M."/>
            <person name="Futagami T."/>
            <person name="Toyoda A."/>
            <person name="Takaki Y."/>
            <person name="Nishi S."/>
            <person name="Hori S."/>
            <person name="Arai W."/>
            <person name="Tsubouchi T."/>
            <person name="Morono Y."/>
            <person name="Uchiyama I."/>
            <person name="Ito T."/>
            <person name="Fujiyama A."/>
            <person name="Inagaki F."/>
            <person name="Takami H."/>
        </authorList>
    </citation>
    <scope>NUCLEOTIDE SEQUENCE</scope>
    <source>
        <strain evidence="8">Expedition CK06-06</strain>
    </source>
</reference>
<dbReference type="Pfam" id="PF00507">
    <property type="entry name" value="Oxidored_q4"/>
    <property type="match status" value="1"/>
</dbReference>
<dbReference type="AlphaFoldDB" id="X1PYE2"/>
<dbReference type="GO" id="GO:0030964">
    <property type="term" value="C:NADH dehydrogenase complex"/>
    <property type="evidence" value="ECO:0007669"/>
    <property type="project" value="TreeGrafter"/>
</dbReference>
<keyword evidence="6 7" id="KW-0472">Membrane</keyword>
<dbReference type="PANTHER" id="PTHR11058:SF9">
    <property type="entry name" value="NADH-UBIQUINONE OXIDOREDUCTASE CHAIN 3"/>
    <property type="match status" value="1"/>
</dbReference>
<evidence type="ECO:0000256" key="5">
    <source>
        <dbReference type="ARBA" id="ARBA00022989"/>
    </source>
</evidence>
<dbReference type="InterPro" id="IPR000440">
    <property type="entry name" value="NADH_UbQ/plastoQ_OxRdtase_su3"/>
</dbReference>
<gene>
    <name evidence="8" type="ORF">S06H3_51395</name>
</gene>
<comment type="similarity">
    <text evidence="2">Belongs to the complex I subunit 3 family.</text>
</comment>
<evidence type="ECO:0008006" key="9">
    <source>
        <dbReference type="Google" id="ProtNLM"/>
    </source>
</evidence>
<name>X1PYE2_9ZZZZ</name>
<feature type="non-terminal residue" evidence="8">
    <location>
        <position position="1"/>
    </location>
</feature>
<proteinExistence type="inferred from homology"/>
<keyword evidence="5 7" id="KW-1133">Transmembrane helix</keyword>
<evidence type="ECO:0000256" key="4">
    <source>
        <dbReference type="ARBA" id="ARBA00022692"/>
    </source>
</evidence>
<accession>X1PYE2</accession>
<evidence type="ECO:0000256" key="6">
    <source>
        <dbReference type="ARBA" id="ARBA00023136"/>
    </source>
</evidence>
<protein>
    <recommendedName>
        <fullName evidence="9">NADH-quinone oxidoreductase subunit</fullName>
    </recommendedName>
</protein>
<evidence type="ECO:0000256" key="2">
    <source>
        <dbReference type="ARBA" id="ARBA00008472"/>
    </source>
</evidence>
<evidence type="ECO:0000256" key="3">
    <source>
        <dbReference type="ARBA" id="ARBA00022448"/>
    </source>
</evidence>
<dbReference type="InterPro" id="IPR038430">
    <property type="entry name" value="NDAH_ubi_oxred_su3_sf"/>
</dbReference>
<organism evidence="8">
    <name type="scientific">marine sediment metagenome</name>
    <dbReference type="NCBI Taxonomy" id="412755"/>
    <lineage>
        <taxon>unclassified sequences</taxon>
        <taxon>metagenomes</taxon>
        <taxon>ecological metagenomes</taxon>
    </lineage>
</organism>
<dbReference type="GO" id="GO:0008137">
    <property type="term" value="F:NADH dehydrogenase (ubiquinone) activity"/>
    <property type="evidence" value="ECO:0007669"/>
    <property type="project" value="InterPro"/>
</dbReference>
<sequence length="66" mass="7554">GLNSPFRFYFFAVLFVALDVLTVFLYPWAVNIKELGLFGLIAVAVFFAILMVGYIYAWLKGALEWK</sequence>
<keyword evidence="3" id="KW-0813">Transport</keyword>
<dbReference type="Gene3D" id="1.20.58.1610">
    <property type="entry name" value="NADH:ubiquinone/plastoquinone oxidoreductase, chain 3"/>
    <property type="match status" value="1"/>
</dbReference>
<evidence type="ECO:0000256" key="7">
    <source>
        <dbReference type="SAM" id="Phobius"/>
    </source>
</evidence>
<comment type="caution">
    <text evidence="8">The sequence shown here is derived from an EMBL/GenBank/DDBJ whole genome shotgun (WGS) entry which is preliminary data.</text>
</comment>
<dbReference type="EMBL" id="BARV01032607">
    <property type="protein sequence ID" value="GAI35954.1"/>
    <property type="molecule type" value="Genomic_DNA"/>
</dbReference>
<evidence type="ECO:0000313" key="8">
    <source>
        <dbReference type="EMBL" id="GAI35954.1"/>
    </source>
</evidence>
<feature type="transmembrane region" description="Helical" evidence="7">
    <location>
        <begin position="35"/>
        <end position="59"/>
    </location>
</feature>
<keyword evidence="4 7" id="KW-0812">Transmembrane</keyword>
<dbReference type="PANTHER" id="PTHR11058">
    <property type="entry name" value="NADH-UBIQUINONE OXIDOREDUCTASE CHAIN 3"/>
    <property type="match status" value="1"/>
</dbReference>
<feature type="transmembrane region" description="Helical" evidence="7">
    <location>
        <begin position="6"/>
        <end position="28"/>
    </location>
</feature>
<evidence type="ECO:0000256" key="1">
    <source>
        <dbReference type="ARBA" id="ARBA00004370"/>
    </source>
</evidence>
<comment type="subcellular location">
    <subcellularLocation>
        <location evidence="1">Membrane</location>
    </subcellularLocation>
</comment>